<dbReference type="Pfam" id="PF07872">
    <property type="entry name" value="DUF1659"/>
    <property type="match status" value="1"/>
</dbReference>
<evidence type="ECO:0000313" key="2">
    <source>
        <dbReference type="EMBL" id="MDQ0162234.1"/>
    </source>
</evidence>
<evidence type="ECO:0000313" key="3">
    <source>
        <dbReference type="Proteomes" id="UP001225646"/>
    </source>
</evidence>
<dbReference type="RefSeq" id="WP_419151732.1">
    <property type="nucleotide sequence ID" value="NZ_JAUSTR010000003.1"/>
</dbReference>
<reference evidence="2 3" key="1">
    <citation type="submission" date="2023-07" db="EMBL/GenBank/DDBJ databases">
        <title>Genomic Encyclopedia of Type Strains, Phase IV (KMG-IV): sequencing the most valuable type-strain genomes for metagenomic binning, comparative biology and taxonomic classification.</title>
        <authorList>
            <person name="Goeker M."/>
        </authorList>
    </citation>
    <scope>NUCLEOTIDE SEQUENCE [LARGE SCALE GENOMIC DNA]</scope>
    <source>
        <strain evidence="2 3">DSM 19092</strain>
    </source>
</reference>
<organism evidence="2 3">
    <name type="scientific">Aeribacillus alveayuensis</name>
    <dbReference type="NCBI Taxonomy" id="279215"/>
    <lineage>
        <taxon>Bacteria</taxon>
        <taxon>Bacillati</taxon>
        <taxon>Bacillota</taxon>
        <taxon>Bacilli</taxon>
        <taxon>Bacillales</taxon>
        <taxon>Bacillaceae</taxon>
        <taxon>Aeribacillus</taxon>
    </lineage>
</organism>
<protein>
    <recommendedName>
        <fullName evidence="1">DUF1659 domain-containing protein</fullName>
    </recommendedName>
</protein>
<keyword evidence="3" id="KW-1185">Reference proteome</keyword>
<dbReference type="Proteomes" id="UP001225646">
    <property type="component" value="Unassembled WGS sequence"/>
</dbReference>
<accession>A0ABT9VMN9</accession>
<dbReference type="InterPro" id="IPR012454">
    <property type="entry name" value="DUF1659"/>
</dbReference>
<sequence>MAEVQLMETQLRLVFQMGVDEEGKPLLKNKNFNNIDTQATADQLLSAAQAIASLQSKTLVHVERNDSQQINA</sequence>
<proteinExistence type="predicted"/>
<comment type="caution">
    <text evidence="2">The sequence shown here is derived from an EMBL/GenBank/DDBJ whole genome shotgun (WGS) entry which is preliminary data.</text>
</comment>
<gene>
    <name evidence="2" type="ORF">J2S06_001310</name>
</gene>
<dbReference type="EMBL" id="JAUSTR010000003">
    <property type="protein sequence ID" value="MDQ0162234.1"/>
    <property type="molecule type" value="Genomic_DNA"/>
</dbReference>
<evidence type="ECO:0000259" key="1">
    <source>
        <dbReference type="Pfam" id="PF07872"/>
    </source>
</evidence>
<feature type="domain" description="DUF1659" evidence="1">
    <location>
        <begin position="4"/>
        <end position="71"/>
    </location>
</feature>
<name>A0ABT9VMN9_9BACI</name>